<dbReference type="PANTHER" id="PTHR44858">
    <property type="entry name" value="TETRATRICOPEPTIDE REPEAT PROTEIN 6"/>
    <property type="match status" value="1"/>
</dbReference>
<evidence type="ECO:0000256" key="5">
    <source>
        <dbReference type="SAM" id="SignalP"/>
    </source>
</evidence>
<dbReference type="Proteomes" id="UP000245462">
    <property type="component" value="Unassembled WGS sequence"/>
</dbReference>
<dbReference type="RefSeq" id="WP_243405706.1">
    <property type="nucleotide sequence ID" value="NZ_QEKY01000023.1"/>
</dbReference>
<dbReference type="AlphaFoldDB" id="A0A2U1F240"/>
<evidence type="ECO:0000256" key="4">
    <source>
        <dbReference type="SAM" id="MobiDB-lite"/>
    </source>
</evidence>
<dbReference type="GeneID" id="94551501"/>
<dbReference type="Gene3D" id="1.25.40.10">
    <property type="entry name" value="Tetratricopeptide repeat domain"/>
    <property type="match status" value="5"/>
</dbReference>
<feature type="signal peptide" evidence="5">
    <location>
        <begin position="1"/>
        <end position="23"/>
    </location>
</feature>
<keyword evidence="7" id="KW-1185">Reference proteome</keyword>
<dbReference type="SUPFAM" id="SSF48452">
    <property type="entry name" value="TPR-like"/>
    <property type="match status" value="3"/>
</dbReference>
<feature type="region of interest" description="Disordered" evidence="4">
    <location>
        <begin position="368"/>
        <end position="390"/>
    </location>
</feature>
<reference evidence="6 7" key="1">
    <citation type="submission" date="2018-04" db="EMBL/GenBank/DDBJ databases">
        <title>Genomic Encyclopedia of Type Strains, Phase IV (KMG-IV): sequencing the most valuable type-strain genomes for metagenomic binning, comparative biology and taxonomic classification.</title>
        <authorList>
            <person name="Goeker M."/>
        </authorList>
    </citation>
    <scope>NUCLEOTIDE SEQUENCE [LARGE SCALE GENOMIC DNA]</scope>
    <source>
        <strain evidence="6 7">DSM 28520</strain>
    </source>
</reference>
<dbReference type="Pfam" id="PF00515">
    <property type="entry name" value="TPR_1"/>
    <property type="match status" value="1"/>
</dbReference>
<evidence type="ECO:0000256" key="1">
    <source>
        <dbReference type="ARBA" id="ARBA00022737"/>
    </source>
</evidence>
<comment type="caution">
    <text evidence="6">The sequence shown here is derived from an EMBL/GenBank/DDBJ whole genome shotgun (WGS) entry which is preliminary data.</text>
</comment>
<feature type="repeat" description="TPR" evidence="3">
    <location>
        <begin position="197"/>
        <end position="230"/>
    </location>
</feature>
<dbReference type="PROSITE" id="PS50293">
    <property type="entry name" value="TPR_REGION"/>
    <property type="match status" value="1"/>
</dbReference>
<dbReference type="InterPro" id="IPR019734">
    <property type="entry name" value="TPR_rpt"/>
</dbReference>
<gene>
    <name evidence="6" type="ORF">C7382_1234</name>
</gene>
<feature type="repeat" description="TPR" evidence="3">
    <location>
        <begin position="619"/>
        <end position="652"/>
    </location>
</feature>
<feature type="chain" id="PRO_5015564538" evidence="5">
    <location>
        <begin position="24"/>
        <end position="698"/>
    </location>
</feature>
<dbReference type="EMBL" id="QEKY01000023">
    <property type="protein sequence ID" value="PVZ06247.1"/>
    <property type="molecule type" value="Genomic_DNA"/>
</dbReference>
<protein>
    <submittedName>
        <fullName evidence="6">Tetratricopeptide repeat protein</fullName>
    </submittedName>
</protein>
<accession>A0A2U1F240</accession>
<dbReference type="PANTHER" id="PTHR44858:SF1">
    <property type="entry name" value="UDP-N-ACETYLGLUCOSAMINE--PEPTIDE N-ACETYLGLUCOSAMINYLTRANSFERASE SPINDLY-RELATED"/>
    <property type="match status" value="1"/>
</dbReference>
<dbReference type="SMART" id="SM00028">
    <property type="entry name" value="TPR"/>
    <property type="match status" value="10"/>
</dbReference>
<feature type="repeat" description="TPR" evidence="3">
    <location>
        <begin position="231"/>
        <end position="264"/>
    </location>
</feature>
<evidence type="ECO:0000256" key="3">
    <source>
        <dbReference type="PROSITE-ProRule" id="PRU00339"/>
    </source>
</evidence>
<dbReference type="Pfam" id="PF13181">
    <property type="entry name" value="TPR_8"/>
    <property type="match status" value="1"/>
</dbReference>
<evidence type="ECO:0000256" key="2">
    <source>
        <dbReference type="ARBA" id="ARBA00022803"/>
    </source>
</evidence>
<keyword evidence="1" id="KW-0677">Repeat</keyword>
<feature type="repeat" description="TPR" evidence="3">
    <location>
        <begin position="265"/>
        <end position="298"/>
    </location>
</feature>
<sequence>MMTTKRILLLLVSLLSAVATVRAQIDVDRVITIGRNALYFNDYVVSIGYFNQVVDLRPWMAEPYFYRGIAKISLEDYTGAEADATACLQRNALIPKAYFLRGVARQNLGKIDSAIMDYQRGLELTPNDEGMLVNLAGTLTDSKRYAEARKGVADLLRFYPKSKQAHLALSGIELGEQDTTAAIRELQQVLRMDSLFAPAYSQIAMLHYKNKRHGEAITALDKAIELDPNELSNYINRGVIRYQSNDLRGAMDDYSHVVREKPNDKLARFNRGLLRSYLGDVNNAIEDFDVVIRLEPENYHAIYNRAILLTQISENSKAIADFDKVLGHYPDFVVGYYARSRAKKAVGDNRGAERDYWRAFDIERAAQNSSKKHTSKGSSPAAGKETREDDDETIEKFNLLVVSEKSSERRTRYSSRIRGRIQDNDVEVQPSPMFVLSYYEQTGGDEVSRVYYSEAITRLNERKLLPLRLRVVNREVALSQEQVAYHEQDIMEISENVSGDSGLSFRRALSYMLVQNLEQAIIDFDRAVELDDRFALAYFGRAMARAKLVEARQGASLIRKDAETVGTVARALTTSPRTNAMGVSVASDAAERLATAPDVDNELVIRDLNRTIEIDPTFAYAYYNRAVLLAKRGEVDAAIADYDRALGANPEFADAYFNRGLLLLSRGKAKEGIADLSRAGEYGLYNAYNIIKRMSAKP</sequence>
<dbReference type="PROSITE" id="PS50005">
    <property type="entry name" value="TPR"/>
    <property type="match status" value="5"/>
</dbReference>
<dbReference type="InterPro" id="IPR011990">
    <property type="entry name" value="TPR-like_helical_dom_sf"/>
</dbReference>
<feature type="repeat" description="TPR" evidence="3">
    <location>
        <begin position="95"/>
        <end position="128"/>
    </location>
</feature>
<keyword evidence="5" id="KW-0732">Signal</keyword>
<organism evidence="6 7">
    <name type="scientific">Porphyromonas loveana</name>
    <dbReference type="NCBI Taxonomy" id="1884669"/>
    <lineage>
        <taxon>Bacteria</taxon>
        <taxon>Pseudomonadati</taxon>
        <taxon>Bacteroidota</taxon>
        <taxon>Bacteroidia</taxon>
        <taxon>Bacteroidales</taxon>
        <taxon>Porphyromonadaceae</taxon>
        <taxon>Porphyromonas</taxon>
    </lineage>
</organism>
<proteinExistence type="predicted"/>
<dbReference type="InterPro" id="IPR050498">
    <property type="entry name" value="Ycf3"/>
</dbReference>
<evidence type="ECO:0000313" key="7">
    <source>
        <dbReference type="Proteomes" id="UP000245462"/>
    </source>
</evidence>
<name>A0A2U1F240_9PORP</name>
<keyword evidence="2 3" id="KW-0802">TPR repeat</keyword>
<evidence type="ECO:0000313" key="6">
    <source>
        <dbReference type="EMBL" id="PVZ06247.1"/>
    </source>
</evidence>
<dbReference type="Pfam" id="PF13432">
    <property type="entry name" value="TPR_16"/>
    <property type="match status" value="2"/>
</dbReference>